<organism evidence="1">
    <name type="scientific">Sesamum radiatum</name>
    <name type="common">Black benniseed</name>
    <dbReference type="NCBI Taxonomy" id="300843"/>
    <lineage>
        <taxon>Eukaryota</taxon>
        <taxon>Viridiplantae</taxon>
        <taxon>Streptophyta</taxon>
        <taxon>Embryophyta</taxon>
        <taxon>Tracheophyta</taxon>
        <taxon>Spermatophyta</taxon>
        <taxon>Magnoliopsida</taxon>
        <taxon>eudicotyledons</taxon>
        <taxon>Gunneridae</taxon>
        <taxon>Pentapetalae</taxon>
        <taxon>asterids</taxon>
        <taxon>lamiids</taxon>
        <taxon>Lamiales</taxon>
        <taxon>Pedaliaceae</taxon>
        <taxon>Sesamum</taxon>
    </lineage>
</organism>
<reference evidence="1" key="2">
    <citation type="journal article" date="2024" name="Plant">
        <title>Genomic evolution and insights into agronomic trait innovations of Sesamum species.</title>
        <authorList>
            <person name="Miao H."/>
            <person name="Wang L."/>
            <person name="Qu L."/>
            <person name="Liu H."/>
            <person name="Sun Y."/>
            <person name="Le M."/>
            <person name="Wang Q."/>
            <person name="Wei S."/>
            <person name="Zheng Y."/>
            <person name="Lin W."/>
            <person name="Duan Y."/>
            <person name="Cao H."/>
            <person name="Xiong S."/>
            <person name="Wang X."/>
            <person name="Wei L."/>
            <person name="Li C."/>
            <person name="Ma Q."/>
            <person name="Ju M."/>
            <person name="Zhao R."/>
            <person name="Li G."/>
            <person name="Mu C."/>
            <person name="Tian Q."/>
            <person name="Mei H."/>
            <person name="Zhang T."/>
            <person name="Gao T."/>
            <person name="Zhang H."/>
        </authorList>
    </citation>
    <scope>NUCLEOTIDE SEQUENCE</scope>
    <source>
        <strain evidence="1">G02</strain>
    </source>
</reference>
<accession>A0AAW2M418</accession>
<comment type="caution">
    <text evidence="1">The sequence shown here is derived from an EMBL/GenBank/DDBJ whole genome shotgun (WGS) entry which is preliminary data.</text>
</comment>
<dbReference type="EMBL" id="JACGWJ010000023">
    <property type="protein sequence ID" value="KAL0325092.1"/>
    <property type="molecule type" value="Genomic_DNA"/>
</dbReference>
<reference evidence="1" key="1">
    <citation type="submission" date="2020-06" db="EMBL/GenBank/DDBJ databases">
        <authorList>
            <person name="Li T."/>
            <person name="Hu X."/>
            <person name="Zhang T."/>
            <person name="Song X."/>
            <person name="Zhang H."/>
            <person name="Dai N."/>
            <person name="Sheng W."/>
            <person name="Hou X."/>
            <person name="Wei L."/>
        </authorList>
    </citation>
    <scope>NUCLEOTIDE SEQUENCE</scope>
    <source>
        <strain evidence="1">G02</strain>
        <tissue evidence="1">Leaf</tissue>
    </source>
</reference>
<gene>
    <name evidence="1" type="ORF">Sradi_5078500</name>
</gene>
<sequence>MAIEEPKLVDVIVQFCHATTAGLGTLATRIGFEHDASEKALQGVQYIGGYSITTIE</sequence>
<proteinExistence type="predicted"/>
<dbReference type="AlphaFoldDB" id="A0AAW2M418"/>
<name>A0AAW2M418_SESRA</name>
<protein>
    <submittedName>
        <fullName evidence="1">Uncharacterized protein</fullName>
    </submittedName>
</protein>
<evidence type="ECO:0000313" key="1">
    <source>
        <dbReference type="EMBL" id="KAL0325092.1"/>
    </source>
</evidence>